<name>A0ABQ9G9F7_9NEOP</name>
<comment type="caution">
    <text evidence="2">The sequence shown here is derived from an EMBL/GenBank/DDBJ whole genome shotgun (WGS) entry which is preliminary data.</text>
</comment>
<accession>A0ABQ9G9F7</accession>
<evidence type="ECO:0000256" key="1">
    <source>
        <dbReference type="SAM" id="MobiDB-lite"/>
    </source>
</evidence>
<evidence type="ECO:0000313" key="3">
    <source>
        <dbReference type="Proteomes" id="UP001159363"/>
    </source>
</evidence>
<dbReference type="EMBL" id="JARBHB010000014">
    <property type="protein sequence ID" value="KAJ8869063.1"/>
    <property type="molecule type" value="Genomic_DNA"/>
</dbReference>
<feature type="region of interest" description="Disordered" evidence="1">
    <location>
        <begin position="1"/>
        <end position="43"/>
    </location>
</feature>
<feature type="compositionally biased region" description="Basic and acidic residues" evidence="1">
    <location>
        <begin position="25"/>
        <end position="43"/>
    </location>
</feature>
<dbReference type="Proteomes" id="UP001159363">
    <property type="component" value="Chromosome 13"/>
</dbReference>
<proteinExistence type="predicted"/>
<reference evidence="2 3" key="1">
    <citation type="submission" date="2023-02" db="EMBL/GenBank/DDBJ databases">
        <title>LHISI_Scaffold_Assembly.</title>
        <authorList>
            <person name="Stuart O.P."/>
            <person name="Cleave R."/>
            <person name="Magrath M.J.L."/>
            <person name="Mikheyev A.S."/>
        </authorList>
    </citation>
    <scope>NUCLEOTIDE SEQUENCE [LARGE SCALE GENOMIC DNA]</scope>
    <source>
        <strain evidence="2">Daus_M_001</strain>
        <tissue evidence="2">Leg muscle</tissue>
    </source>
</reference>
<gene>
    <name evidence="2" type="ORF">PR048_030624</name>
</gene>
<sequence length="508" mass="55571">MERCRNEGAGQTGDPRENPLTNGIVRHDSHLPKSSDPTKDEVRRSRWLRTTNHRVPTSNCFSANTSSENGMVWILAGERPRADRVTVQSDRSTPELHSESNLIPAAPVRADAIGGMFAARVTYATAPPACLPPRQTEFNPRPDHSRIFASGNRAGRCCWSAGFIEDLPFPPPLHSGAAPFSPHFTLTDSQYLVVKSRPNLSTLCFNEPFTLDTPALTLCSFHLSPSPPPVQQDSQRDNIAVCLHLSAPSLSQLRFRASTPLPPSLATHPLQLVVIPENPLVGGNPIRHCHNRSRQPSAVPGCVMRKPNTLVVSAGLRAPGFRSSATKDLLIVHSGEVIRDGASCLDIQDRVGIGHSLDLFRETMETRNQDGRTQIRTQVLPDASPKFNHCATSLGFSPSIRPLSSTSVTLRSLVAGFLPCGRARRVAAMNILGFIWLAALRNGLGEWVRPWWGFVAVYVWVWVQVSGYSSPAESGNPRASVSALGWIKRQRSNLEISIVSTKIGVVWT</sequence>
<organism evidence="2 3">
    <name type="scientific">Dryococelus australis</name>
    <dbReference type="NCBI Taxonomy" id="614101"/>
    <lineage>
        <taxon>Eukaryota</taxon>
        <taxon>Metazoa</taxon>
        <taxon>Ecdysozoa</taxon>
        <taxon>Arthropoda</taxon>
        <taxon>Hexapoda</taxon>
        <taxon>Insecta</taxon>
        <taxon>Pterygota</taxon>
        <taxon>Neoptera</taxon>
        <taxon>Polyneoptera</taxon>
        <taxon>Phasmatodea</taxon>
        <taxon>Verophasmatodea</taxon>
        <taxon>Anareolatae</taxon>
        <taxon>Phasmatidae</taxon>
        <taxon>Eurycanthinae</taxon>
        <taxon>Dryococelus</taxon>
    </lineage>
</organism>
<keyword evidence="3" id="KW-1185">Reference proteome</keyword>
<evidence type="ECO:0000313" key="2">
    <source>
        <dbReference type="EMBL" id="KAJ8869063.1"/>
    </source>
</evidence>
<protein>
    <submittedName>
        <fullName evidence="2">Uncharacterized protein</fullName>
    </submittedName>
</protein>